<dbReference type="OrthoDB" id="413520at2759"/>
<sequence length="97" mass="9993">MSNHSENLDIKDSVGLPPGLQLSNSSANQAVQVKVTQDISTFGIAGPLTGSPPPQPLAILEIGAGTGYINIALAKRVSPGSILTDLEEVVPLMTKMA</sequence>
<dbReference type="Proteomes" id="UP000807716">
    <property type="component" value="Unassembled WGS sequence"/>
</dbReference>
<dbReference type="SUPFAM" id="SSF53335">
    <property type="entry name" value="S-adenosyl-L-methionine-dependent methyltransferases"/>
    <property type="match status" value="1"/>
</dbReference>
<comment type="caution">
    <text evidence="2">The sequence shown here is derived from an EMBL/GenBank/DDBJ whole genome shotgun (WGS) entry which is preliminary data.</text>
</comment>
<dbReference type="AlphaFoldDB" id="A0A9P6Q6E0"/>
<dbReference type="Pfam" id="PF10294">
    <property type="entry name" value="Methyltransf_16"/>
    <property type="match status" value="1"/>
</dbReference>
<accession>A0A9P6Q6E0</accession>
<feature type="region of interest" description="Disordered" evidence="1">
    <location>
        <begin position="1"/>
        <end position="21"/>
    </location>
</feature>
<dbReference type="EMBL" id="JAAAJB010000301">
    <property type="protein sequence ID" value="KAG0259025.1"/>
    <property type="molecule type" value="Genomic_DNA"/>
</dbReference>
<evidence type="ECO:0000256" key="1">
    <source>
        <dbReference type="SAM" id="MobiDB-lite"/>
    </source>
</evidence>
<protein>
    <submittedName>
        <fullName evidence="2">Uncharacterized protein</fullName>
    </submittedName>
</protein>
<evidence type="ECO:0000313" key="3">
    <source>
        <dbReference type="Proteomes" id="UP000807716"/>
    </source>
</evidence>
<dbReference type="InterPro" id="IPR019410">
    <property type="entry name" value="Methyltransf_16"/>
</dbReference>
<evidence type="ECO:0000313" key="2">
    <source>
        <dbReference type="EMBL" id="KAG0259025.1"/>
    </source>
</evidence>
<gene>
    <name evidence="2" type="ORF">DFQ27_004351</name>
</gene>
<organism evidence="2 3">
    <name type="scientific">Actinomortierella ambigua</name>
    <dbReference type="NCBI Taxonomy" id="1343610"/>
    <lineage>
        <taxon>Eukaryota</taxon>
        <taxon>Fungi</taxon>
        <taxon>Fungi incertae sedis</taxon>
        <taxon>Mucoromycota</taxon>
        <taxon>Mortierellomycotina</taxon>
        <taxon>Mortierellomycetes</taxon>
        <taxon>Mortierellales</taxon>
        <taxon>Mortierellaceae</taxon>
        <taxon>Actinomortierella</taxon>
    </lineage>
</organism>
<dbReference type="InterPro" id="IPR029063">
    <property type="entry name" value="SAM-dependent_MTases_sf"/>
</dbReference>
<dbReference type="Gene3D" id="3.40.50.150">
    <property type="entry name" value="Vaccinia Virus protein VP39"/>
    <property type="match status" value="1"/>
</dbReference>
<feature type="compositionally biased region" description="Basic and acidic residues" evidence="1">
    <location>
        <begin position="1"/>
        <end position="12"/>
    </location>
</feature>
<keyword evidence="3" id="KW-1185">Reference proteome</keyword>
<name>A0A9P6Q6E0_9FUNG</name>
<reference evidence="2" key="1">
    <citation type="journal article" date="2020" name="Fungal Divers.">
        <title>Resolving the Mortierellaceae phylogeny through synthesis of multi-gene phylogenetics and phylogenomics.</title>
        <authorList>
            <person name="Vandepol N."/>
            <person name="Liber J."/>
            <person name="Desiro A."/>
            <person name="Na H."/>
            <person name="Kennedy M."/>
            <person name="Barry K."/>
            <person name="Grigoriev I.V."/>
            <person name="Miller A.N."/>
            <person name="O'Donnell K."/>
            <person name="Stajich J.E."/>
            <person name="Bonito G."/>
        </authorList>
    </citation>
    <scope>NUCLEOTIDE SEQUENCE</scope>
    <source>
        <strain evidence="2">BC1065</strain>
    </source>
</reference>
<proteinExistence type="predicted"/>